<dbReference type="InterPro" id="IPR000086">
    <property type="entry name" value="NUDIX_hydrolase_dom"/>
</dbReference>
<dbReference type="KEGG" id="prel:PRELSG_1011200"/>
<evidence type="ECO:0000256" key="5">
    <source>
        <dbReference type="ARBA" id="ARBA00032644"/>
    </source>
</evidence>
<dbReference type="GO" id="GO:0004081">
    <property type="term" value="F:bis(5'-nucleosyl)-tetraphosphatase (asymmetrical) activity"/>
    <property type="evidence" value="ECO:0007669"/>
    <property type="project" value="TreeGrafter"/>
</dbReference>
<dbReference type="GO" id="GO:0006754">
    <property type="term" value="P:ATP biosynthetic process"/>
    <property type="evidence" value="ECO:0007669"/>
    <property type="project" value="TreeGrafter"/>
</dbReference>
<dbReference type="Proteomes" id="UP000220158">
    <property type="component" value="Chromosome 10"/>
</dbReference>
<reference evidence="7 8" key="1">
    <citation type="submission" date="2015-04" db="EMBL/GenBank/DDBJ databases">
        <authorList>
            <consortium name="Pathogen Informatics"/>
        </authorList>
    </citation>
    <scope>NUCLEOTIDE SEQUENCE [LARGE SCALE GENOMIC DNA]</scope>
    <source>
        <strain evidence="7 8">SGS1</strain>
    </source>
</reference>
<dbReference type="InterPro" id="IPR051325">
    <property type="entry name" value="Nudix_hydrolase_domain"/>
</dbReference>
<feature type="domain" description="Nudix hydrolase" evidence="6">
    <location>
        <begin position="3"/>
        <end position="145"/>
    </location>
</feature>
<dbReference type="InterPro" id="IPR020084">
    <property type="entry name" value="NUDIX_hydrolase_CS"/>
</dbReference>
<evidence type="ECO:0000256" key="3">
    <source>
        <dbReference type="ARBA" id="ARBA00022741"/>
    </source>
</evidence>
<accession>A0A1J1HAJ5</accession>
<keyword evidence="4 7" id="KW-0378">Hydrolase</keyword>
<keyword evidence="3" id="KW-0547">Nucleotide-binding</keyword>
<dbReference type="RefSeq" id="XP_028533461.1">
    <property type="nucleotide sequence ID" value="XM_028677031.1"/>
</dbReference>
<dbReference type="GeneID" id="39736578"/>
<dbReference type="InterPro" id="IPR015797">
    <property type="entry name" value="NUDIX_hydrolase-like_dom_sf"/>
</dbReference>
<evidence type="ECO:0000256" key="4">
    <source>
        <dbReference type="ARBA" id="ARBA00022801"/>
    </source>
</evidence>
<evidence type="ECO:0000256" key="2">
    <source>
        <dbReference type="ARBA" id="ARBA00018911"/>
    </source>
</evidence>
<dbReference type="SUPFAM" id="SSF55811">
    <property type="entry name" value="Nudix"/>
    <property type="match status" value="1"/>
</dbReference>
<evidence type="ECO:0000256" key="1">
    <source>
        <dbReference type="ARBA" id="ARBA00005582"/>
    </source>
</evidence>
<evidence type="ECO:0000259" key="6">
    <source>
        <dbReference type="PROSITE" id="PS51462"/>
    </source>
</evidence>
<dbReference type="PROSITE" id="PS51462">
    <property type="entry name" value="NUDIX"/>
    <property type="match status" value="1"/>
</dbReference>
<dbReference type="PANTHER" id="PTHR21340:SF0">
    <property type="entry name" value="BIS(5'-NUCLEOSYL)-TETRAPHOSPHATASE [ASYMMETRICAL]"/>
    <property type="match status" value="1"/>
</dbReference>
<evidence type="ECO:0000313" key="7">
    <source>
        <dbReference type="EMBL" id="CRH00458.1"/>
    </source>
</evidence>
<proteinExistence type="inferred from homology"/>
<dbReference type="Gene3D" id="3.90.79.10">
    <property type="entry name" value="Nucleoside Triphosphate Pyrophosphohydrolase"/>
    <property type="match status" value="1"/>
</dbReference>
<dbReference type="VEuPathDB" id="PlasmoDB:PRELSG_1011200"/>
<organism evidence="7 8">
    <name type="scientific">Plasmodium relictum</name>
    <dbReference type="NCBI Taxonomy" id="85471"/>
    <lineage>
        <taxon>Eukaryota</taxon>
        <taxon>Sar</taxon>
        <taxon>Alveolata</taxon>
        <taxon>Apicomplexa</taxon>
        <taxon>Aconoidasida</taxon>
        <taxon>Haemosporida</taxon>
        <taxon>Plasmodiidae</taxon>
        <taxon>Plasmodium</taxon>
        <taxon>Plasmodium (Haemamoeba)</taxon>
    </lineage>
</organism>
<comment type="similarity">
    <text evidence="1">Belongs to the Nudix hydrolase family.</text>
</comment>
<dbReference type="PROSITE" id="PS00893">
    <property type="entry name" value="NUDIX_BOX"/>
    <property type="match status" value="1"/>
</dbReference>
<dbReference type="InterPro" id="IPR003565">
    <property type="entry name" value="Tetra_PHTase"/>
</dbReference>
<name>A0A1J1HAJ5_PLARL</name>
<dbReference type="CDD" id="cd03428">
    <property type="entry name" value="NUDIX_Ap4A_Nudt2"/>
    <property type="match status" value="1"/>
</dbReference>
<evidence type="ECO:0000313" key="8">
    <source>
        <dbReference type="Proteomes" id="UP000220158"/>
    </source>
</evidence>
<gene>
    <name evidence="7" type="ORF">PRELSG_1011200</name>
</gene>
<keyword evidence="8" id="KW-1185">Reference proteome</keyword>
<dbReference type="PANTHER" id="PTHR21340">
    <property type="entry name" value="DIADENOSINE 5,5-P1,P4-TETRAPHOSPHATE PYROPHOSPHOHYDROLASE MUTT"/>
    <property type="match status" value="1"/>
</dbReference>
<dbReference type="OrthoDB" id="276276at2759"/>
<dbReference type="AlphaFoldDB" id="A0A1J1HAJ5"/>
<dbReference type="GO" id="GO:0000166">
    <property type="term" value="F:nucleotide binding"/>
    <property type="evidence" value="ECO:0007669"/>
    <property type="project" value="UniProtKB-KW"/>
</dbReference>
<dbReference type="Pfam" id="PF00293">
    <property type="entry name" value="NUDIX"/>
    <property type="match status" value="1"/>
</dbReference>
<sequence length="152" mass="17967">MRDVIRAFGILIYRIINKNAKNDFNRNSKIEFLFLRASYGNRHWTPPKGLHEENENGLDTAIRETFEETGLEKNKYKLLNFEKTLIYNVKDKPKETTYYLALLLNNDENIKLSNEHTDFKWVQSSESEAYSLPDSLLELMKNAEEYIRKIGK</sequence>
<protein>
    <recommendedName>
        <fullName evidence="2">Bis(5'-nucleosyl)-tetraphosphatase [asymmetrical]</fullName>
    </recommendedName>
    <alternativeName>
        <fullName evidence="5">Diadenosine 5',5'''-P1,P4-tetraphosphate asymmetrical hydrolase</fullName>
    </alternativeName>
</protein>
<dbReference type="GO" id="GO:0006167">
    <property type="term" value="P:AMP biosynthetic process"/>
    <property type="evidence" value="ECO:0007669"/>
    <property type="project" value="TreeGrafter"/>
</dbReference>
<dbReference type="OMA" id="DSQFERR"/>
<dbReference type="EMBL" id="LN835305">
    <property type="protein sequence ID" value="CRH00458.1"/>
    <property type="molecule type" value="Genomic_DNA"/>
</dbReference>